<keyword evidence="6" id="KW-0418">Kinase</keyword>
<dbReference type="PANTHER" id="PTHR43065">
    <property type="entry name" value="SENSOR HISTIDINE KINASE"/>
    <property type="match status" value="1"/>
</dbReference>
<dbReference type="Gene3D" id="3.30.565.10">
    <property type="entry name" value="Histidine kinase-like ATPase, C-terminal domain"/>
    <property type="match status" value="1"/>
</dbReference>
<evidence type="ECO:0000256" key="4">
    <source>
        <dbReference type="ARBA" id="ARBA00022679"/>
    </source>
</evidence>
<dbReference type="PROSITE" id="PS50112">
    <property type="entry name" value="PAS"/>
    <property type="match status" value="1"/>
</dbReference>
<dbReference type="InterPro" id="IPR005467">
    <property type="entry name" value="His_kinase_dom"/>
</dbReference>
<dbReference type="InterPro" id="IPR003594">
    <property type="entry name" value="HATPase_dom"/>
</dbReference>
<sequence length="456" mass="51598">MLDVKKQYVRALTDYVVQSGSDDSYPYTSSLKDYLQDMLPEELTALHEECMRILIANVDSTDALSYYHRSFVFLIELMDMCRKSKVSDSGNDLLNELREMLRSTQISFRNVKNKYENVLQHMDSGIALFDNEGFISFVNIKFSQMIGAPRKSLLAQDIRGLLKNRQLKPSTRRLIGRLFQEMIYYRTPFKELIDENGRHLLITVTYGDEFDGDTLISVKDVTEFRRIEQSAYYNDKLAMLGKIAAAIAHEIRNPLTSIRGFIQLLRPDLAQLGKEEYAKIILQEINRANEIINEFLNSSKPTAPVKENIQVAALVKEVSLLYESEALLNGCMIESGGINPDIFISIDVKQIKQVLLNIVKNAMEALKTRSRDQQGFIRITAYLNDGKVSIMISDNGEGVEPGVLSRLFDPFFSTKAEGTGLGLSVSYRIIKNHGGTIQVESKLHEGTTFIVHLPVG</sequence>
<evidence type="ECO:0000256" key="1">
    <source>
        <dbReference type="ARBA" id="ARBA00000085"/>
    </source>
</evidence>
<dbReference type="OrthoDB" id="9815750at2"/>
<dbReference type="Gene3D" id="3.30.450.20">
    <property type="entry name" value="PAS domain"/>
    <property type="match status" value="1"/>
</dbReference>
<keyword evidence="7" id="KW-0067">ATP-binding</keyword>
<gene>
    <name evidence="11" type="ORF">EYB31_33090</name>
</gene>
<comment type="catalytic activity">
    <reaction evidence="1">
        <text>ATP + protein L-histidine = ADP + protein N-phospho-L-histidine.</text>
        <dbReference type="EC" id="2.7.13.3"/>
    </reaction>
</comment>
<dbReference type="SUPFAM" id="SSF55874">
    <property type="entry name" value="ATPase domain of HSP90 chaperone/DNA topoisomerase II/histidine kinase"/>
    <property type="match status" value="1"/>
</dbReference>
<keyword evidence="4" id="KW-0808">Transferase</keyword>
<evidence type="ECO:0000256" key="2">
    <source>
        <dbReference type="ARBA" id="ARBA00012438"/>
    </source>
</evidence>
<dbReference type="SMART" id="SM00387">
    <property type="entry name" value="HATPase_c"/>
    <property type="match status" value="1"/>
</dbReference>
<dbReference type="InterPro" id="IPR036890">
    <property type="entry name" value="HATPase_C_sf"/>
</dbReference>
<organism evidence="11 12">
    <name type="scientific">Paenibacillus thalictri</name>
    <dbReference type="NCBI Taxonomy" id="2527873"/>
    <lineage>
        <taxon>Bacteria</taxon>
        <taxon>Bacillati</taxon>
        <taxon>Bacillota</taxon>
        <taxon>Bacilli</taxon>
        <taxon>Bacillales</taxon>
        <taxon>Paenibacillaceae</taxon>
        <taxon>Paenibacillus</taxon>
    </lineage>
</organism>
<dbReference type="Pfam" id="PF00989">
    <property type="entry name" value="PAS"/>
    <property type="match status" value="1"/>
</dbReference>
<dbReference type="Gene3D" id="1.10.287.130">
    <property type="match status" value="1"/>
</dbReference>
<name>A0A4Q9DGZ4_9BACL</name>
<dbReference type="PROSITE" id="PS50109">
    <property type="entry name" value="HIS_KIN"/>
    <property type="match status" value="1"/>
</dbReference>
<keyword evidence="12" id="KW-1185">Reference proteome</keyword>
<dbReference type="EC" id="2.7.13.3" evidence="2"/>
<evidence type="ECO:0000256" key="8">
    <source>
        <dbReference type="ARBA" id="ARBA00023012"/>
    </source>
</evidence>
<dbReference type="GO" id="GO:0000155">
    <property type="term" value="F:phosphorelay sensor kinase activity"/>
    <property type="evidence" value="ECO:0007669"/>
    <property type="project" value="InterPro"/>
</dbReference>
<dbReference type="InterPro" id="IPR036097">
    <property type="entry name" value="HisK_dim/P_sf"/>
</dbReference>
<dbReference type="GO" id="GO:0005524">
    <property type="term" value="F:ATP binding"/>
    <property type="evidence" value="ECO:0007669"/>
    <property type="project" value="UniProtKB-KW"/>
</dbReference>
<dbReference type="InterPro" id="IPR004358">
    <property type="entry name" value="Sig_transdc_His_kin-like_C"/>
</dbReference>
<dbReference type="GO" id="GO:0006355">
    <property type="term" value="P:regulation of DNA-templated transcription"/>
    <property type="evidence" value="ECO:0007669"/>
    <property type="project" value="InterPro"/>
</dbReference>
<evidence type="ECO:0000256" key="5">
    <source>
        <dbReference type="ARBA" id="ARBA00022741"/>
    </source>
</evidence>
<dbReference type="InterPro" id="IPR035965">
    <property type="entry name" value="PAS-like_dom_sf"/>
</dbReference>
<dbReference type="CDD" id="cd00082">
    <property type="entry name" value="HisKA"/>
    <property type="match status" value="1"/>
</dbReference>
<evidence type="ECO:0000313" key="11">
    <source>
        <dbReference type="EMBL" id="TBL70557.1"/>
    </source>
</evidence>
<dbReference type="NCBIfam" id="TIGR00229">
    <property type="entry name" value="sensory_box"/>
    <property type="match status" value="1"/>
</dbReference>
<evidence type="ECO:0000313" key="12">
    <source>
        <dbReference type="Proteomes" id="UP000293142"/>
    </source>
</evidence>
<feature type="domain" description="PAS" evidence="10">
    <location>
        <begin position="111"/>
        <end position="186"/>
    </location>
</feature>
<feature type="domain" description="Histidine kinase" evidence="9">
    <location>
        <begin position="246"/>
        <end position="456"/>
    </location>
</feature>
<dbReference type="InterPro" id="IPR003661">
    <property type="entry name" value="HisK_dim/P_dom"/>
</dbReference>
<comment type="caution">
    <text evidence="11">The sequence shown here is derived from an EMBL/GenBank/DDBJ whole genome shotgun (WGS) entry which is preliminary data.</text>
</comment>
<evidence type="ECO:0000256" key="6">
    <source>
        <dbReference type="ARBA" id="ARBA00022777"/>
    </source>
</evidence>
<proteinExistence type="predicted"/>
<keyword evidence="5" id="KW-0547">Nucleotide-binding</keyword>
<evidence type="ECO:0000259" key="10">
    <source>
        <dbReference type="PROSITE" id="PS50112"/>
    </source>
</evidence>
<dbReference type="Pfam" id="PF00512">
    <property type="entry name" value="HisKA"/>
    <property type="match status" value="1"/>
</dbReference>
<evidence type="ECO:0000259" key="9">
    <source>
        <dbReference type="PROSITE" id="PS50109"/>
    </source>
</evidence>
<protein>
    <recommendedName>
        <fullName evidence="2">histidine kinase</fullName>
        <ecNumber evidence="2">2.7.13.3</ecNumber>
    </recommendedName>
</protein>
<dbReference type="Pfam" id="PF02518">
    <property type="entry name" value="HATPase_c"/>
    <property type="match status" value="1"/>
</dbReference>
<dbReference type="Proteomes" id="UP000293142">
    <property type="component" value="Unassembled WGS sequence"/>
</dbReference>
<keyword evidence="3" id="KW-0597">Phosphoprotein</keyword>
<dbReference type="AlphaFoldDB" id="A0A4Q9DGZ4"/>
<reference evidence="11 12" key="1">
    <citation type="submission" date="2019-02" db="EMBL/GenBank/DDBJ databases">
        <title>Paenibacillus sp. nov., isolated from surface-sterilized tissue of Thalictrum simplex L.</title>
        <authorList>
            <person name="Tuo L."/>
        </authorList>
    </citation>
    <scope>NUCLEOTIDE SEQUENCE [LARGE SCALE GENOMIC DNA]</scope>
    <source>
        <strain evidence="11 12">N2SHLJ1</strain>
    </source>
</reference>
<dbReference type="InterPro" id="IPR013767">
    <property type="entry name" value="PAS_fold"/>
</dbReference>
<dbReference type="EMBL" id="SIRE01000031">
    <property type="protein sequence ID" value="TBL70557.1"/>
    <property type="molecule type" value="Genomic_DNA"/>
</dbReference>
<dbReference type="PANTHER" id="PTHR43065:SF10">
    <property type="entry name" value="PEROXIDE STRESS-ACTIVATED HISTIDINE KINASE MAK3"/>
    <property type="match status" value="1"/>
</dbReference>
<accession>A0A4Q9DGZ4</accession>
<evidence type="ECO:0000256" key="7">
    <source>
        <dbReference type="ARBA" id="ARBA00022840"/>
    </source>
</evidence>
<keyword evidence="8" id="KW-0902">Two-component regulatory system</keyword>
<dbReference type="RefSeq" id="WP_131017859.1">
    <property type="nucleotide sequence ID" value="NZ_SIRE01000031.1"/>
</dbReference>
<evidence type="ECO:0000256" key="3">
    <source>
        <dbReference type="ARBA" id="ARBA00022553"/>
    </source>
</evidence>
<dbReference type="SUPFAM" id="SSF55785">
    <property type="entry name" value="PYP-like sensor domain (PAS domain)"/>
    <property type="match status" value="1"/>
</dbReference>
<dbReference type="SUPFAM" id="SSF47384">
    <property type="entry name" value="Homodimeric domain of signal transducing histidine kinase"/>
    <property type="match status" value="1"/>
</dbReference>
<dbReference type="PRINTS" id="PR00344">
    <property type="entry name" value="BCTRLSENSOR"/>
</dbReference>
<dbReference type="InterPro" id="IPR000014">
    <property type="entry name" value="PAS"/>
</dbReference>
<dbReference type="SMART" id="SM00091">
    <property type="entry name" value="PAS"/>
    <property type="match status" value="1"/>
</dbReference>
<dbReference type="SMART" id="SM00388">
    <property type="entry name" value="HisKA"/>
    <property type="match status" value="1"/>
</dbReference>